<dbReference type="InterPro" id="IPR013783">
    <property type="entry name" value="Ig-like_fold"/>
</dbReference>
<dbReference type="InterPro" id="IPR018060">
    <property type="entry name" value="HTH_AraC"/>
</dbReference>
<dbReference type="Gene3D" id="2.130.10.10">
    <property type="entry name" value="YVTN repeat-like/Quinoprotein amine dehydrogenase"/>
    <property type="match status" value="2"/>
</dbReference>
<dbReference type="InterPro" id="IPR003594">
    <property type="entry name" value="HATPase_dom"/>
</dbReference>
<dbReference type="SMART" id="SM00342">
    <property type="entry name" value="HTH_ARAC"/>
    <property type="match status" value="1"/>
</dbReference>
<keyword evidence="3" id="KW-0238">DNA-binding</keyword>
<dbReference type="PROSITE" id="PS00041">
    <property type="entry name" value="HTH_ARAC_FAMILY_1"/>
    <property type="match status" value="1"/>
</dbReference>
<dbReference type="Pfam" id="PF07494">
    <property type="entry name" value="Reg_prop"/>
    <property type="match status" value="2"/>
</dbReference>
<reference evidence="11 12" key="2">
    <citation type="journal article" date="2011" name="Stand. Genomic Sci.">
        <title>Complete genome sequence of Bacteroides helcogenes type strain (P 36-108).</title>
        <authorList>
            <person name="Pati A."/>
            <person name="Gronow S."/>
            <person name="Zeytun A."/>
            <person name="Lapidus A."/>
            <person name="Nolan M."/>
            <person name="Hammon N."/>
            <person name="Deshpande S."/>
            <person name="Cheng J.F."/>
            <person name="Tapia R."/>
            <person name="Han C."/>
            <person name="Goodwin L."/>
            <person name="Pitluck S."/>
            <person name="Liolios K."/>
            <person name="Pagani I."/>
            <person name="Ivanova N."/>
            <person name="Mavromatis K."/>
            <person name="Chen A."/>
            <person name="Palaniappan K."/>
            <person name="Land M."/>
            <person name="Hauser L."/>
            <person name="Chang Y.J."/>
            <person name="Jeffries C.D."/>
            <person name="Detter J.C."/>
            <person name="Brambilla E."/>
            <person name="Rohde M."/>
            <person name="Goker M."/>
            <person name="Woyke T."/>
            <person name="Bristow J."/>
            <person name="Eisen J.A."/>
            <person name="Markowitz V."/>
            <person name="Hugenholtz P."/>
            <person name="Kyrpides N.C."/>
            <person name="Klenk H.P."/>
            <person name="Lucas S."/>
        </authorList>
    </citation>
    <scope>NUCLEOTIDE SEQUENCE [LARGE SCALE GENOMIC DNA]</scope>
    <source>
        <strain evidence="12">ATCC 35417 / DSM 20613 / JCM 6297 / CCUG 15421 / P 36-108</strain>
    </source>
</reference>
<name>E6SPQ9_BACT6</name>
<dbReference type="InterPro" id="IPR005467">
    <property type="entry name" value="His_kinase_dom"/>
</dbReference>
<dbReference type="PATRIC" id="fig|693979.3.peg.2030"/>
<accession>E6SPQ9</accession>
<evidence type="ECO:0000313" key="11">
    <source>
        <dbReference type="EMBL" id="ADV43900.1"/>
    </source>
</evidence>
<dbReference type="eggNOG" id="COG3292">
    <property type="taxonomic scope" value="Bacteria"/>
</dbReference>
<dbReference type="eggNOG" id="COG2205">
    <property type="taxonomic scope" value="Bacteria"/>
</dbReference>
<evidence type="ECO:0000313" key="12">
    <source>
        <dbReference type="Proteomes" id="UP000008630"/>
    </source>
</evidence>
<dbReference type="PROSITE" id="PS50109">
    <property type="entry name" value="HIS_KIN"/>
    <property type="match status" value="1"/>
</dbReference>
<reference key="1">
    <citation type="submission" date="2010-11" db="EMBL/GenBank/DDBJ databases">
        <title>The complete genome of Bacteroides helcogenes P 36-108.</title>
        <authorList>
            <consortium name="US DOE Joint Genome Institute (JGI-PGF)"/>
            <person name="Lucas S."/>
            <person name="Copeland A."/>
            <person name="Lapidus A."/>
            <person name="Bruce D."/>
            <person name="Goodwin L."/>
            <person name="Pitluck S."/>
            <person name="Kyrpides N."/>
            <person name="Mavromatis K."/>
            <person name="Ivanova N."/>
            <person name="Zeytun A."/>
            <person name="Brettin T."/>
            <person name="Detter J.C."/>
            <person name="Tapia R."/>
            <person name="Han C."/>
            <person name="Land M."/>
            <person name="Hauser L."/>
            <person name="Markowitz V."/>
            <person name="Cheng J.-F."/>
            <person name="Hugenholtz P."/>
            <person name="Woyke T."/>
            <person name="Wu D."/>
            <person name="Gronow S."/>
            <person name="Wellnitz S."/>
            <person name="Brambilla E."/>
            <person name="Klenk H.-P."/>
            <person name="Eisen J.A."/>
        </authorList>
    </citation>
    <scope>NUCLEOTIDE SEQUENCE</scope>
    <source>
        <strain>P 36-108</strain>
    </source>
</reference>
<dbReference type="FunFam" id="1.10.10.60:FF:000284">
    <property type="entry name" value="Two-component system sensor histidine kinase/response regulator"/>
    <property type="match status" value="1"/>
</dbReference>
<feature type="signal peptide" evidence="7">
    <location>
        <begin position="1"/>
        <end position="23"/>
    </location>
</feature>
<dbReference type="SUPFAM" id="SSF50998">
    <property type="entry name" value="Quinoprotein alcohol dehydrogenase-like"/>
    <property type="match status" value="1"/>
</dbReference>
<dbReference type="Gene3D" id="2.60.40.10">
    <property type="entry name" value="Immunoglobulins"/>
    <property type="match status" value="1"/>
</dbReference>
<keyword evidence="12" id="KW-1185">Reference proteome</keyword>
<evidence type="ECO:0000259" key="10">
    <source>
        <dbReference type="PROSITE" id="PS50110"/>
    </source>
</evidence>
<feature type="domain" description="Histidine kinase" evidence="9">
    <location>
        <begin position="828"/>
        <end position="1043"/>
    </location>
</feature>
<feature type="domain" description="HTH araC/xylS-type" evidence="8">
    <location>
        <begin position="1259"/>
        <end position="1358"/>
    </location>
</feature>
<protein>
    <submittedName>
        <fullName evidence="11">Two component transcriptional regulator, AraC family</fullName>
    </submittedName>
</protein>
<evidence type="ECO:0000259" key="8">
    <source>
        <dbReference type="PROSITE" id="PS01124"/>
    </source>
</evidence>
<keyword evidence="1 5" id="KW-0597">Phosphoprotein</keyword>
<dbReference type="Pfam" id="PF00072">
    <property type="entry name" value="Response_reg"/>
    <property type="match status" value="1"/>
</dbReference>
<dbReference type="SUPFAM" id="SSF46689">
    <property type="entry name" value="Homeodomain-like"/>
    <property type="match status" value="1"/>
</dbReference>
<sequence>MKYLVKCLLLIVCFLFVPLSASSYPSYGYVVPTMVEGGLRNSTIYDIHYGNKGYVWFTTDLGICRYDGFRVRSFPLISCRNAAFPVSNAVVSVTQAPDSLLYLQLMNGGIACFDPDEEKYLPVSWDNTLNGMEVLSFYMPDEGQIYVGTSGGLYKGTVSHEEGIVIRLSGKPLLEGEVTMVSGIGKQSVFACVNRTKVAVYRTDTHALDFPGKSGNSEITELYGHGGYLWICSSSGVDLYDLKRKKLAPIRETGEDRSRMEGARVVDIVSAGDRSYYVATYKGLFLLKFGSKELTDADCRVNYVEPSYSSGIGSRVMSLKWQDDQKILWIGTSGTGLYRMYGMENTFCTLTQTFGTEIRRIEEDVKGYVWVLTDIGELWRSTTAGLSVGTSFRPWTKGLKDGESYRMKKDATGHLWLGDSHGGIICITPSTEEVTSFKLEPEGTTDFSEPVQQLCLDSRNRMWIATSNHFVLLDRTTGKSKILPLEYGVRKIKKVSSIAEDKEGNIWLGTDAGLKRLDMQETKISLLGAYEQDAGLDVSQVYSIYVNGYNQILVSYSDKILRVDGRDKGKVDGVFTLLNGLCSSHVHCMIDDENGNTWIGTESGVMTIRNDKKMLYNYASFGLSNEVCRLHDGRLLWANSLGLTFFDPLTVKAERSGNKVLLTEAWMNGEVLPSSLTSIEAVEGDDLAFYFSDLEYSRMQRRLSYRLLPDEEWKTRSLEDGITFRRLSAGDYTLQVKLLYPDAEEGAVLEIPVVVKASWWNSVGAKLCYCFAVFGLILAVYYYVERKGRAREVIRNREIELRETLNLTRMEQEQKNKMDIMRNQLLTAFMEELRTPLSLIIAPLKELSRETGLSSGILSKLQVAYRNSLGMLNSCNQLLAVYTQGSLSDKLEAAPYSVERLMDRTVFGVSELMRLNQIELKYDKKISKGLDTWGDSKQIGFLMHNLLSNAFNHVRLSGVIRLVLQEREREGVCYCVIIVADNGTNRIRSESKMMEDQSWLDLTDIELGYDTMEKIAQLHHGTISMNSAEGEGTEIVVELPVGREVMEGDPNVVFIEQESEEEDTADVSLLPDDGSSQGMTPAEEASVSGESQRTATAQEDENRKTLLIVEDHKDIRLYLKVIFGKEYNLLFATNGQEGIDTAVEGQPDLVLCDVMMPVKDGFECCRELKEGLSTCHIPIIMLTAKVEDDDILHGLELGADDYVLKPFTPGILQAKVRNLINARVLLKRMYANILMTPESEETDETEIEEEKKMEDPFIASVVKIVEDNMCEADFNVKKLAAELNMSQPTLYRKVKQSTDFTIIELIRGVRMRKAAVLLKQKVYAVQEVAEMVGYNDIPTFRKHFVDAFGTTPSTYSNSDNP</sequence>
<dbReference type="Gene3D" id="3.30.565.10">
    <property type="entry name" value="Histidine kinase-like ATPase, C-terminal domain"/>
    <property type="match status" value="1"/>
</dbReference>
<dbReference type="GO" id="GO:0003700">
    <property type="term" value="F:DNA-binding transcription factor activity"/>
    <property type="evidence" value="ECO:0007669"/>
    <property type="project" value="InterPro"/>
</dbReference>
<dbReference type="Proteomes" id="UP000008630">
    <property type="component" value="Chromosome"/>
</dbReference>
<dbReference type="InterPro" id="IPR036890">
    <property type="entry name" value="HATPase_C_sf"/>
</dbReference>
<dbReference type="InterPro" id="IPR018062">
    <property type="entry name" value="HTH_AraC-typ_CS"/>
</dbReference>
<dbReference type="Gene3D" id="1.10.287.130">
    <property type="match status" value="1"/>
</dbReference>
<dbReference type="HOGENOM" id="CLU_000445_28_1_10"/>
<dbReference type="GO" id="GO:0043565">
    <property type="term" value="F:sequence-specific DNA binding"/>
    <property type="evidence" value="ECO:0007669"/>
    <property type="project" value="InterPro"/>
</dbReference>
<dbReference type="SMART" id="SM00448">
    <property type="entry name" value="REC"/>
    <property type="match status" value="1"/>
</dbReference>
<dbReference type="PROSITE" id="PS01124">
    <property type="entry name" value="HTH_ARAC_FAMILY_2"/>
    <property type="match status" value="1"/>
</dbReference>
<evidence type="ECO:0000256" key="1">
    <source>
        <dbReference type="ARBA" id="ARBA00022553"/>
    </source>
</evidence>
<dbReference type="PROSITE" id="PS50110">
    <property type="entry name" value="RESPONSE_REGULATORY"/>
    <property type="match status" value="1"/>
</dbReference>
<dbReference type="InterPro" id="IPR009057">
    <property type="entry name" value="Homeodomain-like_sf"/>
</dbReference>
<keyword evidence="4" id="KW-0804">Transcription</keyword>
<dbReference type="InterPro" id="IPR011110">
    <property type="entry name" value="Reg_prop"/>
</dbReference>
<gene>
    <name evidence="11" type="ordered locus">Bache_1922</name>
</gene>
<dbReference type="PANTHER" id="PTHR43547:SF2">
    <property type="entry name" value="HYBRID SIGNAL TRANSDUCTION HISTIDINE KINASE C"/>
    <property type="match status" value="1"/>
</dbReference>
<evidence type="ECO:0000256" key="3">
    <source>
        <dbReference type="ARBA" id="ARBA00023125"/>
    </source>
</evidence>
<evidence type="ECO:0000256" key="6">
    <source>
        <dbReference type="SAM" id="MobiDB-lite"/>
    </source>
</evidence>
<dbReference type="Gene3D" id="3.40.50.2300">
    <property type="match status" value="1"/>
</dbReference>
<dbReference type="InterPro" id="IPR011047">
    <property type="entry name" value="Quinoprotein_ADH-like_sf"/>
</dbReference>
<dbReference type="Pfam" id="PF12833">
    <property type="entry name" value="HTH_18"/>
    <property type="match status" value="1"/>
</dbReference>
<dbReference type="SUPFAM" id="SSF52172">
    <property type="entry name" value="CheY-like"/>
    <property type="match status" value="1"/>
</dbReference>
<feature type="domain" description="Response regulatory" evidence="10">
    <location>
        <begin position="1105"/>
        <end position="1220"/>
    </location>
</feature>
<keyword evidence="7" id="KW-0732">Signal</keyword>
<feature type="chain" id="PRO_5003211423" evidence="7">
    <location>
        <begin position="24"/>
        <end position="1361"/>
    </location>
</feature>
<organism evidence="11 12">
    <name type="scientific">Bacteroides helcogenes (strain ATCC 35417 / DSM 20613 / JCM 6297 / CCUG 15421 / P 36-108)</name>
    <dbReference type="NCBI Taxonomy" id="693979"/>
    <lineage>
        <taxon>Bacteria</taxon>
        <taxon>Pseudomonadati</taxon>
        <taxon>Bacteroidota</taxon>
        <taxon>Bacteroidia</taxon>
        <taxon>Bacteroidales</taxon>
        <taxon>Bacteroidaceae</taxon>
        <taxon>Bacteroides</taxon>
    </lineage>
</organism>
<dbReference type="eggNOG" id="COG2207">
    <property type="taxonomic scope" value="Bacteria"/>
</dbReference>
<proteinExistence type="predicted"/>
<dbReference type="eggNOG" id="COG0745">
    <property type="taxonomic scope" value="Bacteria"/>
</dbReference>
<dbReference type="InterPro" id="IPR011006">
    <property type="entry name" value="CheY-like_superfamily"/>
</dbReference>
<feature type="region of interest" description="Disordered" evidence="6">
    <location>
        <begin position="1059"/>
        <end position="1098"/>
    </location>
</feature>
<dbReference type="InterPro" id="IPR001789">
    <property type="entry name" value="Sig_transdc_resp-reg_receiver"/>
</dbReference>
<dbReference type="STRING" id="693979.Bache_1922"/>
<keyword evidence="2" id="KW-0805">Transcription regulation</keyword>
<feature type="compositionally biased region" description="Polar residues" evidence="6">
    <location>
        <begin position="1088"/>
        <end position="1097"/>
    </location>
</feature>
<evidence type="ECO:0000256" key="2">
    <source>
        <dbReference type="ARBA" id="ARBA00023015"/>
    </source>
</evidence>
<evidence type="ECO:0000256" key="4">
    <source>
        <dbReference type="ARBA" id="ARBA00023163"/>
    </source>
</evidence>
<dbReference type="InterPro" id="IPR036097">
    <property type="entry name" value="HisK_dim/P_sf"/>
</dbReference>
<dbReference type="SUPFAM" id="SSF47384">
    <property type="entry name" value="Homodimeric domain of signal transducing histidine kinase"/>
    <property type="match status" value="1"/>
</dbReference>
<dbReference type="KEGG" id="bhl:Bache_1922"/>
<evidence type="ECO:0000259" key="9">
    <source>
        <dbReference type="PROSITE" id="PS50109"/>
    </source>
</evidence>
<feature type="modified residue" description="4-aspartylphosphate" evidence="5">
    <location>
        <position position="1153"/>
    </location>
</feature>
<evidence type="ECO:0000256" key="5">
    <source>
        <dbReference type="PROSITE-ProRule" id="PRU00169"/>
    </source>
</evidence>
<evidence type="ECO:0000256" key="7">
    <source>
        <dbReference type="SAM" id="SignalP"/>
    </source>
</evidence>
<dbReference type="RefSeq" id="WP_013547494.1">
    <property type="nucleotide sequence ID" value="NC_014933.1"/>
</dbReference>
<dbReference type="EMBL" id="CP002352">
    <property type="protein sequence ID" value="ADV43900.1"/>
    <property type="molecule type" value="Genomic_DNA"/>
</dbReference>
<dbReference type="CDD" id="cd17574">
    <property type="entry name" value="REC_OmpR"/>
    <property type="match status" value="1"/>
</dbReference>
<dbReference type="SUPFAM" id="SSF63829">
    <property type="entry name" value="Calcium-dependent phosphotriesterase"/>
    <property type="match status" value="2"/>
</dbReference>
<dbReference type="SUPFAM" id="SSF55874">
    <property type="entry name" value="ATPase domain of HSP90 chaperone/DNA topoisomerase II/histidine kinase"/>
    <property type="match status" value="1"/>
</dbReference>
<dbReference type="PANTHER" id="PTHR43547">
    <property type="entry name" value="TWO-COMPONENT HISTIDINE KINASE"/>
    <property type="match status" value="1"/>
</dbReference>
<dbReference type="GO" id="GO:0000155">
    <property type="term" value="F:phosphorelay sensor kinase activity"/>
    <property type="evidence" value="ECO:0007669"/>
    <property type="project" value="InterPro"/>
</dbReference>
<dbReference type="InterPro" id="IPR015943">
    <property type="entry name" value="WD40/YVTN_repeat-like_dom_sf"/>
</dbReference>
<dbReference type="Gene3D" id="1.10.10.60">
    <property type="entry name" value="Homeodomain-like"/>
    <property type="match status" value="1"/>
</dbReference>
<dbReference type="Pfam" id="PF02518">
    <property type="entry name" value="HATPase_c"/>
    <property type="match status" value="1"/>
</dbReference>